<keyword evidence="2" id="KW-1133">Transmembrane helix</keyword>
<feature type="transmembrane region" description="Helical" evidence="2">
    <location>
        <begin position="6"/>
        <end position="25"/>
    </location>
</feature>
<sequence>MSTYLIELVFVLNLAATVVAVVVAVRAMTEAKRANTGKQADREYLLWLQDHIARGVDLLARGCKSSQDQTRARNECGDDGDRDRDARRLH</sequence>
<proteinExistence type="predicted"/>
<gene>
    <name evidence="3" type="ORF">SDC9_193619</name>
</gene>
<keyword evidence="2" id="KW-0812">Transmembrane</keyword>
<feature type="region of interest" description="Disordered" evidence="1">
    <location>
        <begin position="64"/>
        <end position="90"/>
    </location>
</feature>
<reference evidence="3" key="1">
    <citation type="submission" date="2019-08" db="EMBL/GenBank/DDBJ databases">
        <authorList>
            <person name="Kucharzyk K."/>
            <person name="Murdoch R.W."/>
            <person name="Higgins S."/>
            <person name="Loffler F."/>
        </authorList>
    </citation>
    <scope>NUCLEOTIDE SEQUENCE</scope>
</reference>
<dbReference type="AlphaFoldDB" id="A0A645I4L0"/>
<dbReference type="EMBL" id="VSSQ01106353">
    <property type="protein sequence ID" value="MPN46040.1"/>
    <property type="molecule type" value="Genomic_DNA"/>
</dbReference>
<evidence type="ECO:0000256" key="1">
    <source>
        <dbReference type="SAM" id="MobiDB-lite"/>
    </source>
</evidence>
<accession>A0A645I4L0</accession>
<feature type="compositionally biased region" description="Basic and acidic residues" evidence="1">
    <location>
        <begin position="70"/>
        <end position="90"/>
    </location>
</feature>
<organism evidence="3">
    <name type="scientific">bioreactor metagenome</name>
    <dbReference type="NCBI Taxonomy" id="1076179"/>
    <lineage>
        <taxon>unclassified sequences</taxon>
        <taxon>metagenomes</taxon>
        <taxon>ecological metagenomes</taxon>
    </lineage>
</organism>
<protein>
    <submittedName>
        <fullName evidence="3">Uncharacterized protein</fullName>
    </submittedName>
</protein>
<comment type="caution">
    <text evidence="3">The sequence shown here is derived from an EMBL/GenBank/DDBJ whole genome shotgun (WGS) entry which is preliminary data.</text>
</comment>
<name>A0A645I4L0_9ZZZZ</name>
<evidence type="ECO:0000256" key="2">
    <source>
        <dbReference type="SAM" id="Phobius"/>
    </source>
</evidence>
<evidence type="ECO:0000313" key="3">
    <source>
        <dbReference type="EMBL" id="MPN46040.1"/>
    </source>
</evidence>
<keyword evidence="2" id="KW-0472">Membrane</keyword>